<proteinExistence type="predicted"/>
<gene>
    <name evidence="2" type="ORF">LX32DRAFT_97518</name>
</gene>
<keyword evidence="3" id="KW-1185">Reference proteome</keyword>
<feature type="domain" description="BTB" evidence="1">
    <location>
        <begin position="28"/>
        <end position="97"/>
    </location>
</feature>
<evidence type="ECO:0000259" key="1">
    <source>
        <dbReference type="PROSITE" id="PS50097"/>
    </source>
</evidence>
<accession>A0AAD9H9Z5</accession>
<dbReference type="InterPro" id="IPR000210">
    <property type="entry name" value="BTB/POZ_dom"/>
</dbReference>
<dbReference type="SUPFAM" id="SSF54695">
    <property type="entry name" value="POZ domain"/>
    <property type="match status" value="1"/>
</dbReference>
<comment type="caution">
    <text evidence="2">The sequence shown here is derived from an EMBL/GenBank/DDBJ whole genome shotgun (WGS) entry which is preliminary data.</text>
</comment>
<dbReference type="PROSITE" id="PS50097">
    <property type="entry name" value="BTB"/>
    <property type="match status" value="1"/>
</dbReference>
<name>A0AAD9H9Z5_9PEZI</name>
<dbReference type="InterPro" id="IPR011333">
    <property type="entry name" value="SKP1/BTB/POZ_sf"/>
</dbReference>
<evidence type="ECO:0000313" key="2">
    <source>
        <dbReference type="EMBL" id="KAK2024482.1"/>
    </source>
</evidence>
<organism evidence="2 3">
    <name type="scientific">Colletotrichum zoysiae</name>
    <dbReference type="NCBI Taxonomy" id="1216348"/>
    <lineage>
        <taxon>Eukaryota</taxon>
        <taxon>Fungi</taxon>
        <taxon>Dikarya</taxon>
        <taxon>Ascomycota</taxon>
        <taxon>Pezizomycotina</taxon>
        <taxon>Sordariomycetes</taxon>
        <taxon>Hypocreomycetidae</taxon>
        <taxon>Glomerellales</taxon>
        <taxon>Glomerellaceae</taxon>
        <taxon>Colletotrichum</taxon>
        <taxon>Colletotrichum graminicola species complex</taxon>
    </lineage>
</organism>
<sequence length="273" mass="31514">MPPKRKAEDDGAMPSDRKMKTDDIFQSRIIKFIVGKDQAEFNVHEDVIAKISDPLRALVTNGMRESIEGKVVWEDVDMDTFTKLLQFAYEHDYTFTDPNERRDDGKSFTMNQRIYLVEWGAYTWPTELSRELADQFHDEASDVVWHGAENPFDQALYHSYGHYMSHVQLYILADRYGVLALMSLSVQKICAMLVNNPLTKDLFSTVWKLLEFIWPKTTSEDRLKKLLLRFLLVDLRDALDLPVAAGVLTNIPDIAVALMLMPSRGYWEEVSIV</sequence>
<dbReference type="Pfam" id="PF00651">
    <property type="entry name" value="BTB"/>
    <property type="match status" value="1"/>
</dbReference>
<protein>
    <recommendedName>
        <fullName evidence="1">BTB domain-containing protein</fullName>
    </recommendedName>
</protein>
<dbReference type="EMBL" id="MU842963">
    <property type="protein sequence ID" value="KAK2024482.1"/>
    <property type="molecule type" value="Genomic_DNA"/>
</dbReference>
<reference evidence="2" key="1">
    <citation type="submission" date="2021-06" db="EMBL/GenBank/DDBJ databases">
        <title>Comparative genomics, transcriptomics and evolutionary studies reveal genomic signatures of adaptation to plant cell wall in hemibiotrophic fungi.</title>
        <authorList>
            <consortium name="DOE Joint Genome Institute"/>
            <person name="Baroncelli R."/>
            <person name="Diaz J.F."/>
            <person name="Benocci T."/>
            <person name="Peng M."/>
            <person name="Battaglia E."/>
            <person name="Haridas S."/>
            <person name="Andreopoulos W."/>
            <person name="Labutti K."/>
            <person name="Pangilinan J."/>
            <person name="Floch G.L."/>
            <person name="Makela M.R."/>
            <person name="Henrissat B."/>
            <person name="Grigoriev I.V."/>
            <person name="Crouch J.A."/>
            <person name="De Vries R.P."/>
            <person name="Sukno S.A."/>
            <person name="Thon M.R."/>
        </authorList>
    </citation>
    <scope>NUCLEOTIDE SEQUENCE</scope>
    <source>
        <strain evidence="2">MAFF235873</strain>
    </source>
</reference>
<evidence type="ECO:0000313" key="3">
    <source>
        <dbReference type="Proteomes" id="UP001232148"/>
    </source>
</evidence>
<dbReference type="AlphaFoldDB" id="A0AAD9H9Z5"/>
<dbReference type="PANTHER" id="PTHR47843">
    <property type="entry name" value="BTB DOMAIN-CONTAINING PROTEIN-RELATED"/>
    <property type="match status" value="1"/>
</dbReference>
<dbReference type="Gene3D" id="3.30.710.10">
    <property type="entry name" value="Potassium Channel Kv1.1, Chain A"/>
    <property type="match status" value="1"/>
</dbReference>
<dbReference type="PANTHER" id="PTHR47843:SF2">
    <property type="entry name" value="BTB DOMAIN-CONTAINING PROTEIN"/>
    <property type="match status" value="1"/>
</dbReference>
<dbReference type="Proteomes" id="UP001232148">
    <property type="component" value="Unassembled WGS sequence"/>
</dbReference>